<dbReference type="GO" id="GO:0003677">
    <property type="term" value="F:DNA binding"/>
    <property type="evidence" value="ECO:0007669"/>
    <property type="project" value="InterPro"/>
</dbReference>
<dbReference type="InterPro" id="IPR011260">
    <property type="entry name" value="RNAP_asu_C"/>
</dbReference>
<gene>
    <name evidence="2" type="ORF">LCGC14_2364440</name>
</gene>
<sequence length="149" mass="16854">MPDNDSKRKPRIIVTMQSGKEFDLDGQRAVKIKDALHSLKSHPITVEYPDGEVTIVPAYVECFVFYPNGNVDTTLLRPILLQPISDLEPLMKKSLGRRATNVFRVLELETIGDLVNITEQELRWTPNLGVKLITEIKQALAHYGLELSQ</sequence>
<comment type="caution">
    <text evidence="2">The sequence shown here is derived from an EMBL/GenBank/DDBJ whole genome shotgun (WGS) entry which is preliminary data.</text>
</comment>
<dbReference type="AlphaFoldDB" id="A0A0F9CSY7"/>
<dbReference type="Pfam" id="PF03118">
    <property type="entry name" value="RNA_pol_A_CTD"/>
    <property type="match status" value="1"/>
</dbReference>
<reference evidence="2" key="1">
    <citation type="journal article" date="2015" name="Nature">
        <title>Complex archaea that bridge the gap between prokaryotes and eukaryotes.</title>
        <authorList>
            <person name="Spang A."/>
            <person name="Saw J.H."/>
            <person name="Jorgensen S.L."/>
            <person name="Zaremba-Niedzwiedzka K."/>
            <person name="Martijn J."/>
            <person name="Lind A.E."/>
            <person name="van Eijk R."/>
            <person name="Schleper C."/>
            <person name="Guy L."/>
            <person name="Ettema T.J."/>
        </authorList>
    </citation>
    <scope>NUCLEOTIDE SEQUENCE</scope>
</reference>
<proteinExistence type="predicted"/>
<dbReference type="EMBL" id="LAZR01034713">
    <property type="protein sequence ID" value="KKL44561.1"/>
    <property type="molecule type" value="Genomic_DNA"/>
</dbReference>
<dbReference type="GO" id="GO:0003899">
    <property type="term" value="F:DNA-directed RNA polymerase activity"/>
    <property type="evidence" value="ECO:0007669"/>
    <property type="project" value="InterPro"/>
</dbReference>
<protein>
    <recommendedName>
        <fullName evidence="1">RNA polymerase alpha subunit C-terminal domain-containing protein</fullName>
    </recommendedName>
</protein>
<dbReference type="SUPFAM" id="SSF47789">
    <property type="entry name" value="C-terminal domain of RNA polymerase alpha subunit"/>
    <property type="match status" value="1"/>
</dbReference>
<accession>A0A0F9CSY7</accession>
<feature type="domain" description="RNA polymerase alpha subunit C-terminal" evidence="1">
    <location>
        <begin position="95"/>
        <end position="141"/>
    </location>
</feature>
<dbReference type="GO" id="GO:0006351">
    <property type="term" value="P:DNA-templated transcription"/>
    <property type="evidence" value="ECO:0007669"/>
    <property type="project" value="InterPro"/>
</dbReference>
<organism evidence="2">
    <name type="scientific">marine sediment metagenome</name>
    <dbReference type="NCBI Taxonomy" id="412755"/>
    <lineage>
        <taxon>unclassified sequences</taxon>
        <taxon>metagenomes</taxon>
        <taxon>ecological metagenomes</taxon>
    </lineage>
</organism>
<name>A0A0F9CSY7_9ZZZZ</name>
<evidence type="ECO:0000259" key="1">
    <source>
        <dbReference type="Pfam" id="PF03118"/>
    </source>
</evidence>
<dbReference type="Gene3D" id="1.10.150.20">
    <property type="entry name" value="5' to 3' exonuclease, C-terminal subdomain"/>
    <property type="match status" value="1"/>
</dbReference>
<evidence type="ECO:0000313" key="2">
    <source>
        <dbReference type="EMBL" id="KKL44561.1"/>
    </source>
</evidence>